<feature type="region of interest" description="Disordered" evidence="2">
    <location>
        <begin position="80"/>
        <end position="103"/>
    </location>
</feature>
<keyword evidence="4" id="KW-1185">Reference proteome</keyword>
<gene>
    <name evidence="3" type="ORF">PISL3812_06488</name>
</gene>
<dbReference type="OMA" id="KKRITHD"/>
<dbReference type="AlphaFoldDB" id="A0A0U1M258"/>
<organism evidence="3 4">
    <name type="scientific">Talaromyces islandicus</name>
    <name type="common">Penicillium islandicum</name>
    <dbReference type="NCBI Taxonomy" id="28573"/>
    <lineage>
        <taxon>Eukaryota</taxon>
        <taxon>Fungi</taxon>
        <taxon>Dikarya</taxon>
        <taxon>Ascomycota</taxon>
        <taxon>Pezizomycotina</taxon>
        <taxon>Eurotiomycetes</taxon>
        <taxon>Eurotiomycetidae</taxon>
        <taxon>Eurotiales</taxon>
        <taxon>Trichocomaceae</taxon>
        <taxon>Talaromyces</taxon>
        <taxon>Talaromyces sect. Islandici</taxon>
    </lineage>
</organism>
<feature type="coiled-coil region" evidence="1">
    <location>
        <begin position="4"/>
        <end position="66"/>
    </location>
</feature>
<dbReference type="EMBL" id="CVMT01000006">
    <property type="protein sequence ID" value="CRG89452.1"/>
    <property type="molecule type" value="Genomic_DNA"/>
</dbReference>
<keyword evidence="1" id="KW-0175">Coiled coil</keyword>
<protein>
    <submittedName>
        <fullName evidence="3">Uncharacterized protein</fullName>
    </submittedName>
</protein>
<proteinExistence type="predicted"/>
<name>A0A0U1M258_TALIS</name>
<evidence type="ECO:0000313" key="4">
    <source>
        <dbReference type="Proteomes" id="UP000054383"/>
    </source>
</evidence>
<evidence type="ECO:0000313" key="3">
    <source>
        <dbReference type="EMBL" id="CRG89452.1"/>
    </source>
</evidence>
<dbReference type="OrthoDB" id="4203839at2759"/>
<accession>A0A0U1M258</accession>
<evidence type="ECO:0000256" key="2">
    <source>
        <dbReference type="SAM" id="MobiDB-lite"/>
    </source>
</evidence>
<dbReference type="STRING" id="28573.A0A0U1M258"/>
<reference evidence="3 4" key="1">
    <citation type="submission" date="2015-04" db="EMBL/GenBank/DDBJ databases">
        <authorList>
            <person name="Syromyatnikov M.Y."/>
            <person name="Popov V.N."/>
        </authorList>
    </citation>
    <scope>NUCLEOTIDE SEQUENCE [LARGE SCALE GENOMIC DNA]</scope>
    <source>
        <strain evidence="3">WF-38-12</strain>
    </source>
</reference>
<feature type="region of interest" description="Disordered" evidence="2">
    <location>
        <begin position="521"/>
        <end position="541"/>
    </location>
</feature>
<evidence type="ECO:0000256" key="1">
    <source>
        <dbReference type="SAM" id="Coils"/>
    </source>
</evidence>
<dbReference type="Proteomes" id="UP000054383">
    <property type="component" value="Unassembled WGS sequence"/>
</dbReference>
<sequence length="541" mass="61095">MRIRISAEEQIRVLEEDLMSARETIRAKNEDIASLQDKLDDLHRQVQELQARVHKQEITIRNQSRTIQDPRSLRSRRFVAGDNTSSNNKTPPHPPGLPPVKSQRPYYMSFNRYPNYQYPNPPLFMGHNSLRGSPHVQNPPSQFPQQQDQQQQMPMAAPMFSQTTRTPPWFGNPHPHHLSHRDTFRFPISGAYPGAARPELNGTGAGERLQGLFMPMAQLREPSLQTVNAQRPLHEAITNADEQAMIAASARQDPSYAGIEFETNASNIAARFNSLWIASDQFAKSYVVGEDVTLLPEQLPARLKDYMMIHASPDVATLFLNCPGNKRLYVAKVVNFYLCKQILKYTEVVRGCDPVIDSEILSYKKRITHDVTATTKHFILSAISKCVVRATEKPDFQDFCDQYRGNHTRILRALLDPLLSLGETSSAAQTSSLEEIVTDAHKLGLELYSMPYDARCHFPEIEESYDPTIMMNMDNNFDITLVNNAKVKMSVTPVIRLGQNEFQPVRVRNVSIAKVYTSLPGNKEDHAAGSSGRTPGRGTKR</sequence>